<organism evidence="13 14">
    <name type="scientific">Pelagibius litoralis</name>
    <dbReference type="NCBI Taxonomy" id="374515"/>
    <lineage>
        <taxon>Bacteria</taxon>
        <taxon>Pseudomonadati</taxon>
        <taxon>Pseudomonadota</taxon>
        <taxon>Alphaproteobacteria</taxon>
        <taxon>Rhodospirillales</taxon>
        <taxon>Rhodovibrionaceae</taxon>
        <taxon>Pelagibius</taxon>
    </lineage>
</organism>
<evidence type="ECO:0000256" key="3">
    <source>
        <dbReference type="ARBA" id="ARBA00022741"/>
    </source>
</evidence>
<dbReference type="InterPro" id="IPR022878">
    <property type="entry name" value="V-ATPase_asu"/>
</dbReference>
<evidence type="ECO:0000256" key="1">
    <source>
        <dbReference type="ARBA" id="ARBA00008936"/>
    </source>
</evidence>
<dbReference type="GO" id="GO:0042777">
    <property type="term" value="P:proton motive force-driven plasma membrane ATP synthesis"/>
    <property type="evidence" value="ECO:0007669"/>
    <property type="project" value="UniProtKB-UniRule"/>
</dbReference>
<dbReference type="GO" id="GO:0046961">
    <property type="term" value="F:proton-transporting ATPase activity, rotational mechanism"/>
    <property type="evidence" value="ECO:0007669"/>
    <property type="project" value="InterPro"/>
</dbReference>
<dbReference type="HAMAP" id="MF_00309">
    <property type="entry name" value="ATP_synth_A_arch"/>
    <property type="match status" value="1"/>
</dbReference>
<dbReference type="CDD" id="cd01134">
    <property type="entry name" value="V_A-ATPase_A"/>
    <property type="match status" value="1"/>
</dbReference>
<evidence type="ECO:0000313" key="13">
    <source>
        <dbReference type="EMBL" id="NIA71343.1"/>
    </source>
</evidence>
<dbReference type="RefSeq" id="WP_167228878.1">
    <property type="nucleotide sequence ID" value="NZ_JAAQPH010000021.1"/>
</dbReference>
<evidence type="ECO:0000256" key="6">
    <source>
        <dbReference type="ARBA" id="ARBA00023065"/>
    </source>
</evidence>
<dbReference type="Pfam" id="PF02874">
    <property type="entry name" value="ATP-synt_ab_N"/>
    <property type="match status" value="1"/>
</dbReference>
<feature type="binding site" evidence="8">
    <location>
        <begin position="272"/>
        <end position="279"/>
    </location>
    <ligand>
        <name>ATP</name>
        <dbReference type="ChEBI" id="CHEBI:30616"/>
    </ligand>
</feature>
<dbReference type="PROSITE" id="PS00152">
    <property type="entry name" value="ATPASE_ALPHA_BETA"/>
    <property type="match status" value="1"/>
</dbReference>
<dbReference type="GO" id="GO:0005524">
    <property type="term" value="F:ATP binding"/>
    <property type="evidence" value="ECO:0007669"/>
    <property type="project" value="UniProtKB-UniRule"/>
</dbReference>
<keyword evidence="5 8" id="KW-1278">Translocase</keyword>
<evidence type="ECO:0000259" key="10">
    <source>
        <dbReference type="Pfam" id="PF02874"/>
    </source>
</evidence>
<comment type="caution">
    <text evidence="13">The sequence shown here is derived from an EMBL/GenBank/DDBJ whole genome shotgun (WGS) entry which is preliminary data.</text>
</comment>
<dbReference type="InterPro" id="IPR000194">
    <property type="entry name" value="ATPase_F1/V1/A1_a/bsu_nucl-bd"/>
</dbReference>
<evidence type="ECO:0000256" key="5">
    <source>
        <dbReference type="ARBA" id="ARBA00022967"/>
    </source>
</evidence>
<gene>
    <name evidence="8" type="primary">atpA</name>
    <name evidence="13" type="ORF">HBA54_22340</name>
</gene>
<comment type="catalytic activity">
    <reaction evidence="8">
        <text>ATP + H2O + 4 H(+)(in) = ADP + phosphate + 5 H(+)(out)</text>
        <dbReference type="Rhea" id="RHEA:57720"/>
        <dbReference type="ChEBI" id="CHEBI:15377"/>
        <dbReference type="ChEBI" id="CHEBI:15378"/>
        <dbReference type="ChEBI" id="CHEBI:30616"/>
        <dbReference type="ChEBI" id="CHEBI:43474"/>
        <dbReference type="ChEBI" id="CHEBI:456216"/>
        <dbReference type="EC" id="7.1.2.2"/>
    </reaction>
</comment>
<evidence type="ECO:0000256" key="8">
    <source>
        <dbReference type="HAMAP-Rule" id="MF_00309"/>
    </source>
</evidence>
<keyword evidence="8" id="KW-0375">Hydrogen ion transport</keyword>
<keyword evidence="3 8" id="KW-0547">Nucleotide-binding</keyword>
<comment type="similarity">
    <text evidence="1 8">Belongs to the ATPase alpha/beta chains family.</text>
</comment>
<feature type="domain" description="ATP synthase A/B type C-terminal" evidence="12">
    <location>
        <begin position="482"/>
        <end position="562"/>
    </location>
</feature>
<dbReference type="Proteomes" id="UP000761264">
    <property type="component" value="Unassembled WGS sequence"/>
</dbReference>
<keyword evidence="6 8" id="KW-0406">Ion transport</keyword>
<dbReference type="EMBL" id="JAAQPH010000021">
    <property type="protein sequence ID" value="NIA71343.1"/>
    <property type="molecule type" value="Genomic_DNA"/>
</dbReference>
<dbReference type="InterPro" id="IPR055190">
    <property type="entry name" value="ATP-synt_VA_C"/>
</dbReference>
<dbReference type="Gene3D" id="2.40.50.100">
    <property type="match status" value="1"/>
</dbReference>
<evidence type="ECO:0000259" key="11">
    <source>
        <dbReference type="Pfam" id="PF16886"/>
    </source>
</evidence>
<evidence type="ECO:0000259" key="9">
    <source>
        <dbReference type="Pfam" id="PF00006"/>
    </source>
</evidence>
<dbReference type="Pfam" id="PF16886">
    <property type="entry name" value="ATP-synt_ab_Xtn"/>
    <property type="match status" value="1"/>
</dbReference>
<sequence>MVGKSRGAQQKPEIALKPTASVVAVQDDLVEIETLATEDGGQGHLVKNEVIYICPGALNERGEQERLKAEVLRVQGATADAQVYESTLGVAVGDAVEQSGEMLSVELGPGLLGQVYDGLQAPLPKVAARYGIFLPRGAEIAPLDEDKKWSFIPVVKSGAEVVAGDTVGTVQEGRYRHKIMVPFGWPGSFRVSWIQEGSFTLREVVARLEDKAGRERSVSLSQKWPVRKALNAGLLKRGLSRRLYPDEPVITTQRLIDTFYPIARGGMACIPGPFGAGKTVLQGLISRHSSVDVVIVVACGERAGEVVETINEFPEMSDPRTGGTLMDRTIIVCNTSSMPVAAREASIFTGITLGEYYRQMGYDVLLIADSTSRWAQAMRETSGRLEEIPGEEGFPAYLQSSIKGVYERAGVIETNDGAHGSLTMIGTVSPAGGNFDEPVTQSTLATVKCFLGLSADRAYKRFYPAVDPLLSWSRYLEQLAPWYDETLAAGWTKRVEEMQDLLNRGDAVLQMMQVTGEEGVTLDDFVTQQKALFLDMVYLQQDAFDPVDATVPLERQKLAFDKVYDFVTRSYDFADKTTARGYFTQLTGLFKNFNYAATESPDYSDLLRQIDRLPDTYTKQVDQ</sequence>
<dbReference type="NCBIfam" id="NF003220">
    <property type="entry name" value="PRK04192.1"/>
    <property type="match status" value="1"/>
</dbReference>
<dbReference type="InterPro" id="IPR020003">
    <property type="entry name" value="ATPase_a/bsu_AS"/>
</dbReference>
<dbReference type="GO" id="GO:0046933">
    <property type="term" value="F:proton-transporting ATP synthase activity, rotational mechanism"/>
    <property type="evidence" value="ECO:0007669"/>
    <property type="project" value="UniProtKB-UniRule"/>
</dbReference>
<evidence type="ECO:0000259" key="12">
    <source>
        <dbReference type="Pfam" id="PF22919"/>
    </source>
</evidence>
<feature type="domain" description="ATPsynthase alpha/beta subunit barrel-sandwich" evidence="11">
    <location>
        <begin position="141"/>
        <end position="227"/>
    </location>
</feature>
<dbReference type="EC" id="7.1.2.2" evidence="8"/>
<keyword evidence="2 8" id="KW-0813">Transport</keyword>
<dbReference type="InterPro" id="IPR031686">
    <property type="entry name" value="ATP-synth_a_Xtn"/>
</dbReference>
<dbReference type="InterPro" id="IPR027417">
    <property type="entry name" value="P-loop_NTPase"/>
</dbReference>
<dbReference type="InterPro" id="IPR004100">
    <property type="entry name" value="ATPase_F1/V1/A1_a/bsu_N"/>
</dbReference>
<dbReference type="AlphaFoldDB" id="A0A967F1B5"/>
<accession>A0A967F1B5</accession>
<dbReference type="Gene3D" id="2.30.30.650">
    <property type="match status" value="1"/>
</dbReference>
<dbReference type="Pfam" id="PF22919">
    <property type="entry name" value="ATP-synt_VA_C"/>
    <property type="match status" value="1"/>
</dbReference>
<dbReference type="PANTHER" id="PTHR43607">
    <property type="entry name" value="V-TYPE PROTON ATPASE CATALYTIC SUBUNIT A"/>
    <property type="match status" value="1"/>
</dbReference>
<evidence type="ECO:0000256" key="7">
    <source>
        <dbReference type="ARBA" id="ARBA00054855"/>
    </source>
</evidence>
<dbReference type="PANTHER" id="PTHR43607:SF1">
    <property type="entry name" value="H(+)-TRANSPORTING TWO-SECTOR ATPASE"/>
    <property type="match status" value="1"/>
</dbReference>
<name>A0A967F1B5_9PROT</name>
<keyword evidence="8" id="KW-0066">ATP synthesis</keyword>
<dbReference type="Gene3D" id="3.40.50.300">
    <property type="entry name" value="P-loop containing nucleotide triphosphate hydrolases"/>
    <property type="match status" value="1"/>
</dbReference>
<feature type="domain" description="ATPase F1/V1/A1 complex alpha/beta subunit nucleotide-binding" evidence="9">
    <location>
        <begin position="253"/>
        <end position="473"/>
    </location>
</feature>
<evidence type="ECO:0000256" key="4">
    <source>
        <dbReference type="ARBA" id="ARBA00022840"/>
    </source>
</evidence>
<protein>
    <recommendedName>
        <fullName evidence="8">V-type ATP synthase alpha chain</fullName>
        <ecNumber evidence="8">7.1.2.2</ecNumber>
    </recommendedName>
    <alternativeName>
        <fullName evidence="8">V-ATPase subunit A</fullName>
    </alternativeName>
</protein>
<dbReference type="SUPFAM" id="SSF52540">
    <property type="entry name" value="P-loop containing nucleoside triphosphate hydrolases"/>
    <property type="match status" value="1"/>
</dbReference>
<evidence type="ECO:0000313" key="14">
    <source>
        <dbReference type="Proteomes" id="UP000761264"/>
    </source>
</evidence>
<keyword evidence="14" id="KW-1185">Reference proteome</keyword>
<evidence type="ECO:0000256" key="2">
    <source>
        <dbReference type="ARBA" id="ARBA00022448"/>
    </source>
</evidence>
<keyword evidence="4 8" id="KW-0067">ATP-binding</keyword>
<proteinExistence type="inferred from homology"/>
<dbReference type="Gene3D" id="1.10.1140.10">
    <property type="entry name" value="Bovine Mitochondrial F1-atpase, Atp Synthase Beta Chain, Chain D, domain 3"/>
    <property type="match status" value="1"/>
</dbReference>
<dbReference type="InterPro" id="IPR024034">
    <property type="entry name" value="ATPase_F1/V1_b/a_C"/>
</dbReference>
<reference evidence="13" key="1">
    <citation type="submission" date="2020-03" db="EMBL/GenBank/DDBJ databases">
        <title>Genome of Pelagibius litoralis DSM 21314T.</title>
        <authorList>
            <person name="Wang G."/>
        </authorList>
    </citation>
    <scope>NUCLEOTIDE SEQUENCE</scope>
    <source>
        <strain evidence="13">DSM 21314</strain>
    </source>
</reference>
<dbReference type="Pfam" id="PF00006">
    <property type="entry name" value="ATP-synt_ab"/>
    <property type="match status" value="1"/>
</dbReference>
<feature type="domain" description="ATPase F1/V1/A1 complex alpha/beta subunit N-terminal" evidence="10">
    <location>
        <begin position="63"/>
        <end position="100"/>
    </location>
</feature>
<comment type="function">
    <text evidence="7 8">Produces ATP from ADP in the presence of a proton gradient across the membrane. The V-type alpha chain is a catalytic subunit.</text>
</comment>